<reference evidence="3 4" key="1">
    <citation type="submission" date="2018-09" db="EMBL/GenBank/DDBJ databases">
        <title>Genomic investigation of the strawberry pathogen Phytophthora fragariae indicates pathogenicity is determined by transcriptional variation in three key races.</title>
        <authorList>
            <person name="Adams T.M."/>
            <person name="Armitage A.D."/>
            <person name="Sobczyk M.K."/>
            <person name="Bates H.J."/>
            <person name="Dunwell J.M."/>
            <person name="Nellist C.F."/>
            <person name="Harrison R.J."/>
        </authorList>
    </citation>
    <scope>NUCLEOTIDE SEQUENCE [LARGE SCALE GENOMIC DNA]</scope>
    <source>
        <strain evidence="2 4">ONT-3</strain>
        <strain evidence="1 3">SCRP245</strain>
    </source>
</reference>
<evidence type="ECO:0000313" key="2">
    <source>
        <dbReference type="EMBL" id="KAE9055259.1"/>
    </source>
</evidence>
<evidence type="ECO:0000313" key="1">
    <source>
        <dbReference type="EMBL" id="KAE8951377.1"/>
    </source>
</evidence>
<proteinExistence type="predicted"/>
<name>A0A6A3G3W4_9STRA</name>
<dbReference type="Proteomes" id="UP000460718">
    <property type="component" value="Unassembled WGS sequence"/>
</dbReference>
<organism evidence="1 3">
    <name type="scientific">Phytophthora fragariae</name>
    <dbReference type="NCBI Taxonomy" id="53985"/>
    <lineage>
        <taxon>Eukaryota</taxon>
        <taxon>Sar</taxon>
        <taxon>Stramenopiles</taxon>
        <taxon>Oomycota</taxon>
        <taxon>Peronosporomycetes</taxon>
        <taxon>Peronosporales</taxon>
        <taxon>Peronosporaceae</taxon>
        <taxon>Phytophthora</taxon>
    </lineage>
</organism>
<comment type="caution">
    <text evidence="1">The sequence shown here is derived from an EMBL/GenBank/DDBJ whole genome shotgun (WGS) entry which is preliminary data.</text>
</comment>
<sequence>MDTSTVPATVAADKGDVTDSTNAVPKNGSVVAVRKLSLLN</sequence>
<dbReference type="AlphaFoldDB" id="A0A6A3G3W4"/>
<gene>
    <name evidence="2" type="ORF">PF010_g32215</name>
    <name evidence="1" type="ORF">PF011_g32991</name>
</gene>
<dbReference type="EMBL" id="QXFW01012017">
    <property type="protein sequence ID" value="KAE8951377.1"/>
    <property type="molecule type" value="Genomic_DNA"/>
</dbReference>
<evidence type="ECO:0000313" key="4">
    <source>
        <dbReference type="Proteomes" id="UP000488956"/>
    </source>
</evidence>
<dbReference type="EMBL" id="QXFX01008806">
    <property type="protein sequence ID" value="KAE9055259.1"/>
    <property type="molecule type" value="Genomic_DNA"/>
</dbReference>
<dbReference type="Proteomes" id="UP000488956">
    <property type="component" value="Unassembled WGS sequence"/>
</dbReference>
<protein>
    <submittedName>
        <fullName evidence="1">Uncharacterized protein</fullName>
    </submittedName>
</protein>
<evidence type="ECO:0000313" key="3">
    <source>
        <dbReference type="Proteomes" id="UP000460718"/>
    </source>
</evidence>
<accession>A0A6A3G3W4</accession>